<dbReference type="InterPro" id="IPR056613">
    <property type="entry name" value="DUF7287"/>
</dbReference>
<gene>
    <name evidence="2" type="ORF">NDI86_12645</name>
</gene>
<sequence>MMGERGQTTQDFAIGTSVMLVTIVGVFFFLQTGGLAVYEGTAPGVKQPQADRIATYLVENYTSEEGRNILRYDEPDDSGIDDRLADDEASGDTELSALMRNAGVDVSSDRRTNPIVNVSIVDGPTLRDGRRAAATDGDALHWGEYRQGDAATSTRVVQLDGYDCESVCWLVVRVW</sequence>
<dbReference type="EMBL" id="JAMQOS010000004">
    <property type="protein sequence ID" value="MDS0282975.1"/>
    <property type="molecule type" value="Genomic_DNA"/>
</dbReference>
<evidence type="ECO:0008006" key="4">
    <source>
        <dbReference type="Google" id="ProtNLM"/>
    </source>
</evidence>
<evidence type="ECO:0000256" key="1">
    <source>
        <dbReference type="SAM" id="Phobius"/>
    </source>
</evidence>
<evidence type="ECO:0000313" key="2">
    <source>
        <dbReference type="EMBL" id="MDS0282975.1"/>
    </source>
</evidence>
<dbReference type="Pfam" id="PF23958">
    <property type="entry name" value="DUF7287"/>
    <property type="match status" value="1"/>
</dbReference>
<keyword evidence="3" id="KW-1185">Reference proteome</keyword>
<dbReference type="Proteomes" id="UP001268864">
    <property type="component" value="Unassembled WGS sequence"/>
</dbReference>
<organism evidence="2 3">
    <name type="scientific">Haloarcula onubensis</name>
    <dbReference type="NCBI Taxonomy" id="2950539"/>
    <lineage>
        <taxon>Archaea</taxon>
        <taxon>Methanobacteriati</taxon>
        <taxon>Methanobacteriota</taxon>
        <taxon>Stenosarchaea group</taxon>
        <taxon>Halobacteria</taxon>
        <taxon>Halobacteriales</taxon>
        <taxon>Haloarculaceae</taxon>
        <taxon>Haloarcula</taxon>
    </lineage>
</organism>
<accession>A0ABU2FQE6</accession>
<dbReference type="RefSeq" id="WP_310900811.1">
    <property type="nucleotide sequence ID" value="NZ_JAMQOS010000004.1"/>
</dbReference>
<evidence type="ECO:0000313" key="3">
    <source>
        <dbReference type="Proteomes" id="UP001268864"/>
    </source>
</evidence>
<name>A0ABU2FQE6_9EURY</name>
<comment type="caution">
    <text evidence="2">The sequence shown here is derived from an EMBL/GenBank/DDBJ whole genome shotgun (WGS) entry which is preliminary data.</text>
</comment>
<reference evidence="2 3" key="1">
    <citation type="submission" date="2022-06" db="EMBL/GenBank/DDBJ databases">
        <title>Halomicroarcula sp. a new haloarchaeum isolate from saline soil.</title>
        <authorList>
            <person name="Strakova D."/>
            <person name="Galisteo C."/>
            <person name="Sanchez-Porro C."/>
            <person name="Ventosa A."/>
        </authorList>
    </citation>
    <scope>NUCLEOTIDE SEQUENCE [LARGE SCALE GENOMIC DNA]</scope>
    <source>
        <strain evidence="2 3">S3CR25-11</strain>
    </source>
</reference>
<feature type="transmembrane region" description="Helical" evidence="1">
    <location>
        <begin position="12"/>
        <end position="30"/>
    </location>
</feature>
<protein>
    <recommendedName>
        <fullName evidence="4">Pilin/flagellin</fullName>
    </recommendedName>
</protein>
<keyword evidence="1" id="KW-0472">Membrane</keyword>
<proteinExistence type="predicted"/>
<keyword evidence="1" id="KW-1133">Transmembrane helix</keyword>
<keyword evidence="1" id="KW-0812">Transmembrane</keyword>